<dbReference type="EMBL" id="JALQCW010000033">
    <property type="protein sequence ID" value="MCK9798957.1"/>
    <property type="molecule type" value="Genomic_DNA"/>
</dbReference>
<name>A0A9X1YVP0_9PSED</name>
<dbReference type="RefSeq" id="WP_268265518.1">
    <property type="nucleotide sequence ID" value="NZ_JALQCW010000033.1"/>
</dbReference>
<gene>
    <name evidence="1" type="ORF">M1B34_14870</name>
</gene>
<protein>
    <submittedName>
        <fullName evidence="1">Uncharacterized protein</fullName>
    </submittedName>
</protein>
<organism evidence="1 2">
    <name type="scientific">Pseudomonas morbosilactucae</name>
    <dbReference type="NCBI Taxonomy" id="2938197"/>
    <lineage>
        <taxon>Bacteria</taxon>
        <taxon>Pseudomonadati</taxon>
        <taxon>Pseudomonadota</taxon>
        <taxon>Gammaproteobacteria</taxon>
        <taxon>Pseudomonadales</taxon>
        <taxon>Pseudomonadaceae</taxon>
        <taxon>Pseudomonas</taxon>
    </lineage>
</organism>
<evidence type="ECO:0000313" key="1">
    <source>
        <dbReference type="EMBL" id="MCK9798957.1"/>
    </source>
</evidence>
<dbReference type="Proteomes" id="UP001155059">
    <property type="component" value="Unassembled WGS sequence"/>
</dbReference>
<dbReference type="Gene3D" id="3.40.630.30">
    <property type="match status" value="1"/>
</dbReference>
<accession>A0A9X1YVP0</accession>
<comment type="caution">
    <text evidence="1">The sequence shown here is derived from an EMBL/GenBank/DDBJ whole genome shotgun (WGS) entry which is preliminary data.</text>
</comment>
<reference evidence="1 2" key="1">
    <citation type="journal article" date="2022" name="Int. J. Syst. Evol. Microbiol.">
        <title>Pseudomonas aegrilactucae sp. nov. and Pseudomonas morbosilactucae sp. nov., pathogens causing bacterial rot of lettuce in Japan.</title>
        <authorList>
            <person name="Sawada H."/>
            <person name="Fujikawa T."/>
            <person name="Satou M."/>
        </authorList>
    </citation>
    <scope>NUCLEOTIDE SEQUENCE [LARGE SCALE GENOMIC DNA]</scope>
    <source>
        <strain evidence="1 2">MAFF 302030</strain>
    </source>
</reference>
<proteinExistence type="predicted"/>
<reference evidence="1 2" key="2">
    <citation type="journal article" date="2023" name="Plant Pathol.">
        <title>Dismantling and reorganizing Pseudomonas marginalis sensu#lato.</title>
        <authorList>
            <person name="Sawada H."/>
            <person name="Fujikawa T."/>
            <person name="Satou M."/>
        </authorList>
    </citation>
    <scope>NUCLEOTIDE SEQUENCE [LARGE SCALE GENOMIC DNA]</scope>
    <source>
        <strain evidence="1 2">MAFF 302030</strain>
    </source>
</reference>
<dbReference type="AlphaFoldDB" id="A0A9X1YVP0"/>
<evidence type="ECO:0000313" key="2">
    <source>
        <dbReference type="Proteomes" id="UP001155059"/>
    </source>
</evidence>
<sequence length="139" mass="15850">MKLIDAYADESACQDLYQLLKKRTEQFSISHAAVPDYAQHVEFYRSKPYRVWYIIEQDGQSLGSAYITENNEIGVFVIDEAQELEQRVLQQLISSHSPLPAIKSRRAGSFSLNVNPSNQRLIDSALALGGQHIQNTYRF</sequence>